<sequence length="175" mass="17609">MVQRQTDTPHDTTAQHEAMGTGTGAGTPSAPTPPATGRVVRSGTTPSRPAREEGTGRPSDAVPSSGEAPRAVSRPRTGLGAPLPALPGTAAATPETAPLTGGMRPVLRAPEPDRRDPAQTPATPPVTGSQPLPVRTSGEAATSHPGTEAPQPAPTGEAPHVQRTLTTHQPAPHSG</sequence>
<reference evidence="2" key="1">
    <citation type="submission" date="2021-04" db="EMBL/GenBank/DDBJ databases">
        <title>Sequencing of actinobacteria type strains.</title>
        <authorList>
            <person name="Nguyen G.-S."/>
            <person name="Wentzel A."/>
        </authorList>
    </citation>
    <scope>NUCLEOTIDE SEQUENCE</scope>
    <source>
        <strain evidence="2">DSM 42095</strain>
    </source>
</reference>
<organism evidence="2 3">
    <name type="scientific">Streptomyces daliensis</name>
    <dbReference type="NCBI Taxonomy" id="299421"/>
    <lineage>
        <taxon>Bacteria</taxon>
        <taxon>Bacillati</taxon>
        <taxon>Actinomycetota</taxon>
        <taxon>Actinomycetes</taxon>
        <taxon>Kitasatosporales</taxon>
        <taxon>Streptomycetaceae</taxon>
        <taxon>Streptomyces</taxon>
    </lineage>
</organism>
<evidence type="ECO:0000313" key="2">
    <source>
        <dbReference type="EMBL" id="MBR7678486.1"/>
    </source>
</evidence>
<dbReference type="EMBL" id="JAGSMN010001498">
    <property type="protein sequence ID" value="MBR7678486.1"/>
    <property type="molecule type" value="Genomic_DNA"/>
</dbReference>
<protein>
    <submittedName>
        <fullName evidence="2">Uncharacterized protein</fullName>
    </submittedName>
</protein>
<evidence type="ECO:0000313" key="3">
    <source>
        <dbReference type="Proteomes" id="UP000675554"/>
    </source>
</evidence>
<dbReference type="Proteomes" id="UP000675554">
    <property type="component" value="Unassembled WGS sequence"/>
</dbReference>
<evidence type="ECO:0000256" key="1">
    <source>
        <dbReference type="SAM" id="MobiDB-lite"/>
    </source>
</evidence>
<comment type="caution">
    <text evidence="2">The sequence shown here is derived from an EMBL/GenBank/DDBJ whole genome shotgun (WGS) entry which is preliminary data.</text>
</comment>
<proteinExistence type="predicted"/>
<keyword evidence="3" id="KW-1185">Reference proteome</keyword>
<feature type="compositionally biased region" description="Low complexity" evidence="1">
    <location>
        <begin position="77"/>
        <end position="102"/>
    </location>
</feature>
<accession>A0A8T4J1K1</accession>
<gene>
    <name evidence="2" type="ORF">KDA82_37080</name>
</gene>
<dbReference type="AlphaFoldDB" id="A0A8T4J1K1"/>
<feature type="non-terminal residue" evidence="2">
    <location>
        <position position="175"/>
    </location>
</feature>
<feature type="region of interest" description="Disordered" evidence="1">
    <location>
        <begin position="1"/>
        <end position="175"/>
    </location>
</feature>
<name>A0A8T4J1K1_9ACTN</name>